<name>A0A1I7DTS2_9BURK</name>
<evidence type="ECO:0000313" key="2">
    <source>
        <dbReference type="Proteomes" id="UP000198844"/>
    </source>
</evidence>
<protein>
    <submittedName>
        <fullName evidence="1">Uncharacterized protein</fullName>
    </submittedName>
</protein>
<dbReference type="AlphaFoldDB" id="A0A1I7DTS2"/>
<organism evidence="1 2">
    <name type="scientific">Paraburkholderia aspalathi</name>
    <dbReference type="NCBI Taxonomy" id="1324617"/>
    <lineage>
        <taxon>Bacteria</taxon>
        <taxon>Pseudomonadati</taxon>
        <taxon>Pseudomonadota</taxon>
        <taxon>Betaproteobacteria</taxon>
        <taxon>Burkholderiales</taxon>
        <taxon>Burkholderiaceae</taxon>
        <taxon>Paraburkholderia</taxon>
    </lineage>
</organism>
<gene>
    <name evidence="1" type="ORF">SAMN05192563_1011198</name>
</gene>
<dbReference type="Proteomes" id="UP000198844">
    <property type="component" value="Unassembled WGS sequence"/>
</dbReference>
<evidence type="ECO:0000313" key="1">
    <source>
        <dbReference type="EMBL" id="SFU15117.1"/>
    </source>
</evidence>
<reference evidence="1 2" key="1">
    <citation type="submission" date="2016-10" db="EMBL/GenBank/DDBJ databases">
        <authorList>
            <person name="de Groot N.N."/>
        </authorList>
    </citation>
    <scope>NUCLEOTIDE SEQUENCE [LARGE SCALE GENOMIC DNA]</scope>
    <source>
        <strain evidence="1 2">LMG 27731</strain>
    </source>
</reference>
<proteinExistence type="predicted"/>
<dbReference type="RefSeq" id="WP_093636099.1">
    <property type="nucleotide sequence ID" value="NZ_CAJNBA010000001.1"/>
</dbReference>
<dbReference type="GeneID" id="77194017"/>
<sequence>MGRSNPTSSMEMLPTYIAEHLGTTLDTLLAGIQSNPPLLKAFCKLSLTPGIAWRSNAVRFPKLRR</sequence>
<dbReference type="EMBL" id="FPBH01000011">
    <property type="protein sequence ID" value="SFU15117.1"/>
    <property type="molecule type" value="Genomic_DNA"/>
</dbReference>
<accession>A0A1I7DTS2</accession>